<dbReference type="EMBL" id="CAJDKC010000003">
    <property type="protein sequence ID" value="CAD0335942.1"/>
    <property type="molecule type" value="Genomic_DNA"/>
</dbReference>
<sequence length="365" mass="40855">MQNKLADRVYQIGINGPDLRKLPALPFPIEEWATRADAGQLKNTVIIVDEFHKWMPQRGPGRPPKWIEEMAESRRRDVRWILLTQSAEFDHFLKGTRLNKHFHLSRKGFMSRSTIFEWSERFVANPADNKDARKEAIITNWWHPKKYYGWYESAAAHRFRVRLPLRIWALFLIIPAMLYYGLTGMKSLGNMVQGKAMTASPSKAPGATNSGGQPAPSQGEGGARIQATTKPGEYLAQFQPVVPHMPWSAPVYQGREVVSKPEIYCMSVGHDGADGCHCYSEQGTKLSIPVDICRTVAREGVYNPYRDPVQVATTQPSAVDPHASGATTATVPGVVLPRTDRTLGTFPESPNYQSETYTGPTTLKM</sequence>
<accession>A0A6V7DK37</accession>
<evidence type="ECO:0000313" key="4">
    <source>
        <dbReference type="EMBL" id="CAD0335933.1"/>
    </source>
</evidence>
<protein>
    <recommendedName>
        <fullName evidence="3">Zona occludens toxin N-terminal domain-containing protein</fullName>
    </recommendedName>
</protein>
<dbReference type="Proteomes" id="UP000587508">
    <property type="component" value="Unassembled WGS sequence"/>
</dbReference>
<dbReference type="InterPro" id="IPR008900">
    <property type="entry name" value="Zot_N"/>
</dbReference>
<keyword evidence="2" id="KW-0472">Membrane</keyword>
<evidence type="ECO:0000259" key="3">
    <source>
        <dbReference type="Pfam" id="PF05707"/>
    </source>
</evidence>
<dbReference type="EMBL" id="CAJDKC010000003">
    <property type="protein sequence ID" value="CAD0335933.1"/>
    <property type="molecule type" value="Genomic_DNA"/>
</dbReference>
<feature type="compositionally biased region" description="Polar residues" evidence="1">
    <location>
        <begin position="348"/>
        <end position="365"/>
    </location>
</feature>
<feature type="compositionally biased region" description="Polar residues" evidence="1">
    <location>
        <begin position="207"/>
        <end position="216"/>
    </location>
</feature>
<name>A0A6V7DK37_9XANT</name>
<proteinExistence type="predicted"/>
<feature type="transmembrane region" description="Helical" evidence="2">
    <location>
        <begin position="163"/>
        <end position="182"/>
    </location>
</feature>
<feature type="region of interest" description="Disordered" evidence="1">
    <location>
        <begin position="342"/>
        <end position="365"/>
    </location>
</feature>
<dbReference type="AlphaFoldDB" id="A0A6V7DK37"/>
<reference evidence="4 5" key="1">
    <citation type="submission" date="2020-07" db="EMBL/GenBank/DDBJ databases">
        <authorList>
            <person name="Pothier F. J."/>
        </authorList>
    </citation>
    <scope>NUCLEOTIDE SEQUENCE [LARGE SCALE GENOMIC DNA]</scope>
    <source>
        <strain evidence="4 5">CFBP 7900</strain>
    </source>
</reference>
<keyword evidence="2" id="KW-1133">Transmembrane helix</keyword>
<evidence type="ECO:0000256" key="1">
    <source>
        <dbReference type="SAM" id="MobiDB-lite"/>
    </source>
</evidence>
<evidence type="ECO:0000313" key="5">
    <source>
        <dbReference type="Proteomes" id="UP000587508"/>
    </source>
</evidence>
<evidence type="ECO:0000256" key="2">
    <source>
        <dbReference type="SAM" id="Phobius"/>
    </source>
</evidence>
<organism evidence="4 5">
    <name type="scientific">Xanthomonas hortorum pv. carotae</name>
    <dbReference type="NCBI Taxonomy" id="487904"/>
    <lineage>
        <taxon>Bacteria</taxon>
        <taxon>Pseudomonadati</taxon>
        <taxon>Pseudomonadota</taxon>
        <taxon>Gammaproteobacteria</taxon>
        <taxon>Lysobacterales</taxon>
        <taxon>Lysobacteraceae</taxon>
        <taxon>Xanthomonas</taxon>
    </lineage>
</organism>
<dbReference type="Pfam" id="PF05707">
    <property type="entry name" value="Zot"/>
    <property type="match status" value="1"/>
</dbReference>
<feature type="region of interest" description="Disordered" evidence="1">
    <location>
        <begin position="197"/>
        <end position="224"/>
    </location>
</feature>
<keyword evidence="2" id="KW-0812">Transmembrane</keyword>
<comment type="caution">
    <text evidence="4">The sequence shown here is derived from an EMBL/GenBank/DDBJ whole genome shotgun (WGS) entry which is preliminary data.</text>
</comment>
<gene>
    <name evidence="4" type="ORF">CFBP7900_22230</name>
</gene>
<dbReference type="Gene3D" id="3.40.50.300">
    <property type="entry name" value="P-loop containing nucleotide triphosphate hydrolases"/>
    <property type="match status" value="1"/>
</dbReference>
<dbReference type="InterPro" id="IPR027417">
    <property type="entry name" value="P-loop_NTPase"/>
</dbReference>
<feature type="domain" description="Zona occludens toxin N-terminal" evidence="3">
    <location>
        <begin position="31"/>
        <end position="157"/>
    </location>
</feature>